<dbReference type="GO" id="GO:0015074">
    <property type="term" value="P:DNA integration"/>
    <property type="evidence" value="ECO:0007669"/>
    <property type="project" value="UniProtKB-KW"/>
</dbReference>
<evidence type="ECO:0000259" key="5">
    <source>
        <dbReference type="PROSITE" id="PS51898"/>
    </source>
</evidence>
<feature type="domain" description="Tyr recombinase" evidence="5">
    <location>
        <begin position="200"/>
        <end position="371"/>
    </location>
</feature>
<keyword evidence="8" id="KW-1185">Reference proteome</keyword>
<dbReference type="Pfam" id="PF00589">
    <property type="entry name" value="Phage_integrase"/>
    <property type="match status" value="1"/>
</dbReference>
<evidence type="ECO:0000256" key="3">
    <source>
        <dbReference type="ARBA" id="ARBA00023172"/>
    </source>
</evidence>
<keyword evidence="3" id="KW-0233">DNA recombination</keyword>
<dbReference type="SUPFAM" id="SSF56349">
    <property type="entry name" value="DNA breaking-rejoining enzymes"/>
    <property type="match status" value="1"/>
</dbReference>
<organism evidence="7 8">
    <name type="scientific">Komagataeibacter diospyri</name>
    <dbReference type="NCBI Taxonomy" id="1932662"/>
    <lineage>
        <taxon>Bacteria</taxon>
        <taxon>Pseudomonadati</taxon>
        <taxon>Pseudomonadota</taxon>
        <taxon>Alphaproteobacteria</taxon>
        <taxon>Acetobacterales</taxon>
        <taxon>Acetobacteraceae</taxon>
        <taxon>Komagataeibacter</taxon>
    </lineage>
</organism>
<dbReference type="CDD" id="cd00796">
    <property type="entry name" value="INT_Rci_Hp1_C"/>
    <property type="match status" value="1"/>
</dbReference>
<dbReference type="Proteomes" id="UP000315095">
    <property type="component" value="Unassembled WGS sequence"/>
</dbReference>
<sequence length="374" mass="43241">MKQIQKRGKAGAWKYTGTVRLNGHSVSLTFPIRSQAKEWCDRVERAIKDEFATGKPFDKYDFIPRKPEKPKPLKVQREEEKLRNKTPSTDWTLFRAIQEYKETELENLKGFKQALLRLNSWQKSEFAHLKLNEITPHMLAQWIKERSRTKSPSTVRNDIYRISAIYELAGKPLTKHGWGLDISNPVKEVALPTVHGNRQRRLNKYEEEVLMLAISEGMYADQMTPFVIFAIETGMRKSEILSITKDEISRTKRGWSVTKKDTKNGHRRTIYLSSRAVEAIQPLYDAIKDKPDNTPLFSISSHTVENWFVRARDKAGLKDLRLHDLRHEAVSRLADKGLSVGAIASQSGHKSMQTLLRYINASEKDIRKKLEQEI</sequence>
<dbReference type="OrthoDB" id="9814722at2"/>
<keyword evidence="1" id="KW-0229">DNA integration</keyword>
<reference evidence="8" key="1">
    <citation type="submission" date="2017-01" db="EMBL/GenBank/DDBJ databases">
        <title>Komagataeibacter sp. MSKU9 whole genome sequencing project.</title>
        <authorList>
            <person name="Matsutani M."/>
            <person name="Naloka K."/>
            <person name="Theeragool G."/>
            <person name="Yakushi T."/>
            <person name="Matsushita K."/>
        </authorList>
    </citation>
    <scope>NUCLEOTIDE SEQUENCE [LARGE SCALE GENOMIC DNA]</scope>
    <source>
        <strain evidence="8">MSKU9</strain>
    </source>
</reference>
<dbReference type="Gene3D" id="1.10.443.10">
    <property type="entry name" value="Intergrase catalytic core"/>
    <property type="match status" value="1"/>
</dbReference>
<feature type="domain" description="Core-binding (CB)" evidence="6">
    <location>
        <begin position="91"/>
        <end position="170"/>
    </location>
</feature>
<comment type="caution">
    <text evidence="7">The sequence shown here is derived from an EMBL/GenBank/DDBJ whole genome shotgun (WGS) entry which is preliminary data.</text>
</comment>
<proteinExistence type="predicted"/>
<gene>
    <name evidence="7" type="ORF">MSKU9_0831</name>
</gene>
<dbReference type="PROSITE" id="PS51900">
    <property type="entry name" value="CB"/>
    <property type="match status" value="1"/>
</dbReference>
<evidence type="ECO:0000313" key="8">
    <source>
        <dbReference type="Proteomes" id="UP000315095"/>
    </source>
</evidence>
<protein>
    <submittedName>
        <fullName evidence="7">Phage DNA recombinase</fullName>
    </submittedName>
</protein>
<dbReference type="PANTHER" id="PTHR30349">
    <property type="entry name" value="PHAGE INTEGRASE-RELATED"/>
    <property type="match status" value="1"/>
</dbReference>
<dbReference type="AlphaFoldDB" id="A0A4P5NLT8"/>
<evidence type="ECO:0000256" key="4">
    <source>
        <dbReference type="PROSITE-ProRule" id="PRU01248"/>
    </source>
</evidence>
<evidence type="ECO:0000256" key="1">
    <source>
        <dbReference type="ARBA" id="ARBA00022908"/>
    </source>
</evidence>
<dbReference type="RefSeq" id="WP_141260080.1">
    <property type="nucleotide sequence ID" value="NZ_BDLU01000026.1"/>
</dbReference>
<dbReference type="InterPro" id="IPR013762">
    <property type="entry name" value="Integrase-like_cat_sf"/>
</dbReference>
<dbReference type="GO" id="GO:0006310">
    <property type="term" value="P:DNA recombination"/>
    <property type="evidence" value="ECO:0007669"/>
    <property type="project" value="UniProtKB-KW"/>
</dbReference>
<dbReference type="InterPro" id="IPR002104">
    <property type="entry name" value="Integrase_catalytic"/>
</dbReference>
<dbReference type="PANTHER" id="PTHR30349:SF94">
    <property type="entry name" value="INTEGRASE_RECOMBINASE HI_1414-RELATED"/>
    <property type="match status" value="1"/>
</dbReference>
<dbReference type="Gene3D" id="1.10.150.130">
    <property type="match status" value="1"/>
</dbReference>
<dbReference type="InterPro" id="IPR011010">
    <property type="entry name" value="DNA_brk_join_enz"/>
</dbReference>
<dbReference type="InterPro" id="IPR050090">
    <property type="entry name" value="Tyrosine_recombinase_XerCD"/>
</dbReference>
<dbReference type="InterPro" id="IPR044068">
    <property type="entry name" value="CB"/>
</dbReference>
<accession>A0A4P5NLT8</accession>
<dbReference type="GO" id="GO:0003677">
    <property type="term" value="F:DNA binding"/>
    <property type="evidence" value="ECO:0007669"/>
    <property type="project" value="UniProtKB-UniRule"/>
</dbReference>
<dbReference type="PROSITE" id="PS51898">
    <property type="entry name" value="TYR_RECOMBINASE"/>
    <property type="match status" value="1"/>
</dbReference>
<name>A0A4P5NLT8_9PROT</name>
<keyword evidence="2 4" id="KW-0238">DNA-binding</keyword>
<evidence type="ECO:0000259" key="6">
    <source>
        <dbReference type="PROSITE" id="PS51900"/>
    </source>
</evidence>
<dbReference type="InterPro" id="IPR010998">
    <property type="entry name" value="Integrase_recombinase_N"/>
</dbReference>
<evidence type="ECO:0000256" key="2">
    <source>
        <dbReference type="ARBA" id="ARBA00023125"/>
    </source>
</evidence>
<dbReference type="EMBL" id="BDLU01000026">
    <property type="protein sequence ID" value="GCE82690.1"/>
    <property type="molecule type" value="Genomic_DNA"/>
</dbReference>
<evidence type="ECO:0000313" key="7">
    <source>
        <dbReference type="EMBL" id="GCE82690.1"/>
    </source>
</evidence>